<gene>
    <name evidence="2" type="ORF">FJQ89_11465</name>
</gene>
<dbReference type="Proteomes" id="UP000316665">
    <property type="component" value="Chromosome"/>
</dbReference>
<proteinExistence type="predicted"/>
<sequence length="142" mass="14037">MQSHYPTQHLLAIAVLCAASLTAQAANSDTTNASDSASMASAIVLVGSMSVLAAAGEVVIDKVEDVADGSVLVLKSAARGASSTATASVKLSQKAMQGLPLAAGTVVKVVAVSTGHMLVLSGKAIAYVPNSAGNAILHHSKA</sequence>
<dbReference type="EMBL" id="CP041185">
    <property type="protein sequence ID" value="QDG70958.1"/>
    <property type="molecule type" value="Genomic_DNA"/>
</dbReference>
<keyword evidence="3" id="KW-1185">Reference proteome</keyword>
<feature type="signal peptide" evidence="1">
    <location>
        <begin position="1"/>
        <end position="25"/>
    </location>
</feature>
<dbReference type="RefSeq" id="WP_141170268.1">
    <property type="nucleotide sequence ID" value="NZ_CP041185.1"/>
</dbReference>
<evidence type="ECO:0000313" key="2">
    <source>
        <dbReference type="EMBL" id="QDG70958.1"/>
    </source>
</evidence>
<accession>A0A4Y6RD85</accession>
<name>A0A4Y6RD85_9BURK</name>
<dbReference type="KEGG" id="jas:FJQ89_11465"/>
<evidence type="ECO:0000313" key="3">
    <source>
        <dbReference type="Proteomes" id="UP000316665"/>
    </source>
</evidence>
<evidence type="ECO:0000256" key="1">
    <source>
        <dbReference type="SAM" id="SignalP"/>
    </source>
</evidence>
<feature type="chain" id="PRO_5021379912" evidence="1">
    <location>
        <begin position="26"/>
        <end position="142"/>
    </location>
</feature>
<dbReference type="OrthoDB" id="5986644at2"/>
<keyword evidence="1" id="KW-0732">Signal</keyword>
<protein>
    <submittedName>
        <fullName evidence="2">Uncharacterized protein</fullName>
    </submittedName>
</protein>
<reference evidence="2 3" key="1">
    <citation type="submission" date="2019-06" db="EMBL/GenBank/DDBJ databases">
        <title>Complete genome sequence of Janthinobacterium sp. SNU WT3 isolated from diseased rainbow trout.</title>
        <authorList>
            <person name="Oh W.T."/>
            <person name="Park S.C."/>
        </authorList>
    </citation>
    <scope>NUCLEOTIDE SEQUENCE [LARGE SCALE GENOMIC DNA]</scope>
    <source>
        <strain evidence="2 3">SNU WT3</strain>
    </source>
</reference>
<dbReference type="AlphaFoldDB" id="A0A4Y6RD85"/>
<organism evidence="2 3">
    <name type="scientific">Janthinobacterium tructae</name>
    <dbReference type="NCBI Taxonomy" id="2590869"/>
    <lineage>
        <taxon>Bacteria</taxon>
        <taxon>Pseudomonadati</taxon>
        <taxon>Pseudomonadota</taxon>
        <taxon>Betaproteobacteria</taxon>
        <taxon>Burkholderiales</taxon>
        <taxon>Oxalobacteraceae</taxon>
        <taxon>Janthinobacterium</taxon>
    </lineage>
</organism>